<evidence type="ECO:0000256" key="1">
    <source>
        <dbReference type="ARBA" id="ARBA00010884"/>
    </source>
</evidence>
<dbReference type="GO" id="GO:0047372">
    <property type="term" value="F:monoacylglycerol lipase activity"/>
    <property type="evidence" value="ECO:0007669"/>
    <property type="project" value="TreeGrafter"/>
</dbReference>
<dbReference type="PANTHER" id="PTHR10794">
    <property type="entry name" value="ABHYDROLASE DOMAIN-CONTAINING PROTEIN"/>
    <property type="match status" value="1"/>
</dbReference>
<accession>A0A2K9ARY8</accession>
<dbReference type="AlphaFoldDB" id="A0A2K9ARY8"/>
<evidence type="ECO:0000313" key="3">
    <source>
        <dbReference type="EMBL" id="AUD77921.1"/>
    </source>
</evidence>
<comment type="similarity">
    <text evidence="1">Belongs to the AB hydrolase superfamily. AB hydrolase 4 family.</text>
</comment>
<reference evidence="3 4" key="1">
    <citation type="submission" date="2017-12" db="EMBL/GenBank/DDBJ databases">
        <title>Kangiella profundi FT102 completed genome.</title>
        <authorList>
            <person name="Xu J."/>
            <person name="Wang J."/>
            <person name="Lu Y."/>
        </authorList>
    </citation>
    <scope>NUCLEOTIDE SEQUENCE [LARGE SCALE GENOMIC DNA]</scope>
    <source>
        <strain evidence="3 4">FT102</strain>
    </source>
</reference>
<dbReference type="EMBL" id="CP025120">
    <property type="protein sequence ID" value="AUD77921.1"/>
    <property type="molecule type" value="Genomic_DNA"/>
</dbReference>
<protein>
    <submittedName>
        <fullName evidence="3">Alpha/beta hydrolase</fullName>
    </submittedName>
</protein>
<dbReference type="InterPro" id="IPR012020">
    <property type="entry name" value="ABHD4"/>
</dbReference>
<feature type="active site" description="Charge relay system" evidence="2">
    <location>
        <position position="311"/>
    </location>
</feature>
<keyword evidence="3" id="KW-0378">Hydrolase</keyword>
<feature type="active site" description="Charge relay system" evidence="2">
    <location>
        <position position="284"/>
    </location>
</feature>
<dbReference type="Pfam" id="PF00561">
    <property type="entry name" value="Abhydrolase_1"/>
    <property type="match status" value="1"/>
</dbReference>
<dbReference type="PANTHER" id="PTHR10794:SF63">
    <property type="entry name" value="ALPHA_BETA HYDROLASE 1, ISOFORM A"/>
    <property type="match status" value="1"/>
</dbReference>
<sequence>MQAEESHQKINPKDVDYTAPNWARNQHIQSLLATVKLRRGFVQQRAQAMIEASREVIIECDDGIKLQSFYAEAAQDAPLVVLIHGWEGSHQSLYLLSCANTLFENGYNVIRLNLRDHGDSHHLNPELFHSNRLDEVISAVKQIQERFQPVKLFLAGFSLGGNFALRVANKSKEHDIRLTKTVAVCPALDPKDILEKLENGLSVYIKYFMYKWKRSLRKKQELFPHLYDIEESLQTDSMRKLTEELVNYYGDYDSINSYFDGYDITGNYLKDLDVDTTILLAKDDPIIDYRAIYQLPDKSNIEYFLSDHGGHCGFIKNYKLHSWLDEFLLEQLSDS</sequence>
<keyword evidence="4" id="KW-1185">Reference proteome</keyword>
<dbReference type="OrthoDB" id="332676at2"/>
<dbReference type="InterPro" id="IPR000073">
    <property type="entry name" value="AB_hydrolase_1"/>
</dbReference>
<feature type="active site" description="Charge relay system" evidence="2">
    <location>
        <position position="158"/>
    </location>
</feature>
<dbReference type="PIRSF" id="PIRSF005211">
    <property type="entry name" value="Ab_hydro_YheT"/>
    <property type="match status" value="1"/>
</dbReference>
<dbReference type="InterPro" id="IPR029058">
    <property type="entry name" value="AB_hydrolase_fold"/>
</dbReference>
<gene>
    <name evidence="3" type="ORF">CW740_01170</name>
</gene>
<name>A0A2K9ARY8_9GAMM</name>
<proteinExistence type="inferred from homology"/>
<dbReference type="SUPFAM" id="SSF53474">
    <property type="entry name" value="alpha/beta-Hydrolases"/>
    <property type="match status" value="1"/>
</dbReference>
<evidence type="ECO:0000256" key="2">
    <source>
        <dbReference type="PIRSR" id="PIRSR005211-1"/>
    </source>
</evidence>
<evidence type="ECO:0000313" key="4">
    <source>
        <dbReference type="Proteomes" id="UP000232693"/>
    </source>
</evidence>
<dbReference type="KEGG" id="kpd:CW740_01170"/>
<dbReference type="Proteomes" id="UP000232693">
    <property type="component" value="Chromosome"/>
</dbReference>
<dbReference type="Gene3D" id="3.40.50.1820">
    <property type="entry name" value="alpha/beta hydrolase"/>
    <property type="match status" value="1"/>
</dbReference>
<dbReference type="RefSeq" id="WP_106645838.1">
    <property type="nucleotide sequence ID" value="NZ_BMGO01000001.1"/>
</dbReference>
<dbReference type="InterPro" id="IPR050960">
    <property type="entry name" value="AB_hydrolase_4_sf"/>
</dbReference>
<organism evidence="3 4">
    <name type="scientific">Kangiella profundi</name>
    <dbReference type="NCBI Taxonomy" id="1561924"/>
    <lineage>
        <taxon>Bacteria</taxon>
        <taxon>Pseudomonadati</taxon>
        <taxon>Pseudomonadota</taxon>
        <taxon>Gammaproteobacteria</taxon>
        <taxon>Kangiellales</taxon>
        <taxon>Kangiellaceae</taxon>
        <taxon>Kangiella</taxon>
    </lineage>
</organism>
<dbReference type="GO" id="GO:0034338">
    <property type="term" value="F:short-chain carboxylesterase activity"/>
    <property type="evidence" value="ECO:0007669"/>
    <property type="project" value="TreeGrafter"/>
</dbReference>